<evidence type="ECO:0000313" key="1">
    <source>
        <dbReference type="EMBL" id="MYH63721.1"/>
    </source>
</evidence>
<name>A0A6B1G6J6_9CHLR</name>
<dbReference type="EMBL" id="VYDA01000668">
    <property type="protein sequence ID" value="MYH63721.1"/>
    <property type="molecule type" value="Genomic_DNA"/>
</dbReference>
<dbReference type="AlphaFoldDB" id="A0A6B1G6J6"/>
<gene>
    <name evidence="1" type="ORF">F4148_18895</name>
</gene>
<reference evidence="1" key="1">
    <citation type="submission" date="2019-09" db="EMBL/GenBank/DDBJ databases">
        <title>Characterisation of the sponge microbiome using genome-centric metagenomics.</title>
        <authorList>
            <person name="Engelberts J.P."/>
            <person name="Robbins S.J."/>
            <person name="De Goeij J.M."/>
            <person name="Aranda M."/>
            <person name="Bell S.C."/>
            <person name="Webster N.S."/>
        </authorList>
    </citation>
    <scope>NUCLEOTIDE SEQUENCE</scope>
    <source>
        <strain evidence="1">SB0675_bin_29</strain>
    </source>
</reference>
<proteinExistence type="predicted"/>
<protein>
    <submittedName>
        <fullName evidence="1">Uncharacterized protein</fullName>
    </submittedName>
</protein>
<sequence length="80" mass="8727">MKGVIDDSPNSHLIIDYSVQDRGYARSIEMVKLQYSGTEGGLVCGMGIMNLILTRGEAGAYCPLDFRIYTKEIAAKVNAP</sequence>
<comment type="caution">
    <text evidence="1">The sequence shown here is derived from an EMBL/GenBank/DDBJ whole genome shotgun (WGS) entry which is preliminary data.</text>
</comment>
<accession>A0A6B1G6J6</accession>
<organism evidence="1">
    <name type="scientific">Caldilineaceae bacterium SB0675_bin_29</name>
    <dbReference type="NCBI Taxonomy" id="2605266"/>
    <lineage>
        <taxon>Bacteria</taxon>
        <taxon>Bacillati</taxon>
        <taxon>Chloroflexota</taxon>
        <taxon>Caldilineae</taxon>
        <taxon>Caldilineales</taxon>
        <taxon>Caldilineaceae</taxon>
    </lineage>
</organism>